<evidence type="ECO:0000313" key="5">
    <source>
        <dbReference type="Proteomes" id="UP001597231"/>
    </source>
</evidence>
<name>A0ABW3TTA6_9BACL</name>
<reference evidence="5" key="1">
    <citation type="journal article" date="2019" name="Int. J. Syst. Evol. Microbiol.">
        <title>The Global Catalogue of Microorganisms (GCM) 10K type strain sequencing project: providing services to taxonomists for standard genome sequencing and annotation.</title>
        <authorList>
            <consortium name="The Broad Institute Genomics Platform"/>
            <consortium name="The Broad Institute Genome Sequencing Center for Infectious Disease"/>
            <person name="Wu L."/>
            <person name="Ma J."/>
        </authorList>
    </citation>
    <scope>NUCLEOTIDE SEQUENCE [LARGE SCALE GENOMIC DNA]</scope>
    <source>
        <strain evidence="5">CCUG 53915</strain>
    </source>
</reference>
<dbReference type="Proteomes" id="UP001597231">
    <property type="component" value="Unassembled WGS sequence"/>
</dbReference>
<accession>A0ABW3TTA6</accession>
<keyword evidence="2" id="KW-0178">Competence</keyword>
<feature type="transmembrane region" description="Helical" evidence="3">
    <location>
        <begin position="12"/>
        <end position="34"/>
    </location>
</feature>
<keyword evidence="5" id="KW-1185">Reference proteome</keyword>
<dbReference type="NCBIfam" id="TIGR02532">
    <property type="entry name" value="IV_pilin_GFxxxE"/>
    <property type="match status" value="1"/>
</dbReference>
<keyword evidence="3" id="KW-0472">Membrane</keyword>
<dbReference type="PROSITE" id="PS00409">
    <property type="entry name" value="PROKAR_NTER_METHYL"/>
    <property type="match status" value="1"/>
</dbReference>
<comment type="subcellular location">
    <subcellularLocation>
        <location evidence="1">Cell surface</location>
    </subcellularLocation>
</comment>
<dbReference type="InterPro" id="IPR012902">
    <property type="entry name" value="N_methyl_site"/>
</dbReference>
<evidence type="ECO:0000256" key="1">
    <source>
        <dbReference type="ARBA" id="ARBA00004241"/>
    </source>
</evidence>
<gene>
    <name evidence="4" type="ORF">ACFQ38_02455</name>
</gene>
<evidence type="ECO:0000313" key="4">
    <source>
        <dbReference type="EMBL" id="MFD1203991.1"/>
    </source>
</evidence>
<comment type="caution">
    <text evidence="4">The sequence shown here is derived from an EMBL/GenBank/DDBJ whole genome shotgun (WGS) entry which is preliminary data.</text>
</comment>
<sequence length="143" mass="16421">MKNQKGFSLVEVLAVLALSSLLILLIWTTVLTSMKHNVLETKKLKLQQEANYVIAEFQRIHRQCDQYEVEINDTQIELKNCNGPISNRIISEGYNYRETTFLKGSIDAKKTNAKLPFTLTIKDRNNEKLTIEISTTLSRYGVQ</sequence>
<protein>
    <submittedName>
        <fullName evidence="4">Prepilin-type N-terminal cleavage/methylation domain-containing protein</fullName>
    </submittedName>
</protein>
<evidence type="ECO:0000256" key="3">
    <source>
        <dbReference type="SAM" id="Phobius"/>
    </source>
</evidence>
<keyword evidence="3" id="KW-1133">Transmembrane helix</keyword>
<keyword evidence="3" id="KW-0812">Transmembrane</keyword>
<evidence type="ECO:0000256" key="2">
    <source>
        <dbReference type="ARBA" id="ARBA00023287"/>
    </source>
</evidence>
<dbReference type="EMBL" id="JBHTLT010000014">
    <property type="protein sequence ID" value="MFD1203991.1"/>
    <property type="molecule type" value="Genomic_DNA"/>
</dbReference>
<proteinExistence type="predicted"/>
<dbReference type="Pfam" id="PF07963">
    <property type="entry name" value="N_methyl"/>
    <property type="match status" value="1"/>
</dbReference>
<dbReference type="RefSeq" id="WP_381479698.1">
    <property type="nucleotide sequence ID" value="NZ_JBHTLT010000014.1"/>
</dbReference>
<organism evidence="4 5">
    <name type="scientific">Sporosarcina contaminans</name>
    <dbReference type="NCBI Taxonomy" id="633403"/>
    <lineage>
        <taxon>Bacteria</taxon>
        <taxon>Bacillati</taxon>
        <taxon>Bacillota</taxon>
        <taxon>Bacilli</taxon>
        <taxon>Bacillales</taxon>
        <taxon>Caryophanaceae</taxon>
        <taxon>Sporosarcina</taxon>
    </lineage>
</organism>